<dbReference type="AlphaFoldDB" id="A0A7R9H4G0"/>
<sequence>MPLSSSMKFLSFALSQSGVGVGSRLGFGLKEVEWVGLWIGRKGLEGCEGLGIEEQVVGKAGVKVEMGRGAVSDGSSTEREEPIDTGCGRVALSGALALSVGVGLPDNTLVKNCTSVFGVGAGVTVPFRTETCPKGFWSWCAKPKSSVRFTCSVQTSYSERGVDCFKSGQLLITPLVASAHSEPSSTQALEFAELATRCARHNIQALNPAMAQMQPSFSPLQKTDEITLSILASTTESPLYKYITQGRTVVTTLQTQQLTAKVPTLMDT</sequence>
<protein>
    <submittedName>
        <fullName evidence="1">Uncharacterized protein</fullName>
    </submittedName>
</protein>
<proteinExistence type="predicted"/>
<evidence type="ECO:0000313" key="1">
    <source>
        <dbReference type="EMBL" id="CAD7408548.1"/>
    </source>
</evidence>
<name>A0A7R9H4G0_TIMCR</name>
<reference evidence="1" key="1">
    <citation type="submission" date="2020-11" db="EMBL/GenBank/DDBJ databases">
        <authorList>
            <person name="Tran Van P."/>
        </authorList>
    </citation>
    <scope>NUCLEOTIDE SEQUENCE</scope>
</reference>
<dbReference type="EMBL" id="OC320653">
    <property type="protein sequence ID" value="CAD7408548.1"/>
    <property type="molecule type" value="Genomic_DNA"/>
</dbReference>
<accession>A0A7R9H4G0</accession>
<gene>
    <name evidence="1" type="ORF">TCEB3V08_LOCUS9580</name>
</gene>
<organism evidence="1">
    <name type="scientific">Timema cristinae</name>
    <name type="common">Walking stick</name>
    <dbReference type="NCBI Taxonomy" id="61476"/>
    <lineage>
        <taxon>Eukaryota</taxon>
        <taxon>Metazoa</taxon>
        <taxon>Ecdysozoa</taxon>
        <taxon>Arthropoda</taxon>
        <taxon>Hexapoda</taxon>
        <taxon>Insecta</taxon>
        <taxon>Pterygota</taxon>
        <taxon>Neoptera</taxon>
        <taxon>Polyneoptera</taxon>
        <taxon>Phasmatodea</taxon>
        <taxon>Timematodea</taxon>
        <taxon>Timematoidea</taxon>
        <taxon>Timematidae</taxon>
        <taxon>Timema</taxon>
    </lineage>
</organism>